<dbReference type="EMBL" id="AP012292">
    <property type="protein sequence ID" value="BAL82131.1"/>
    <property type="molecule type" value="Genomic_DNA"/>
</dbReference>
<accession>I0GMZ4</accession>
<protein>
    <submittedName>
        <fullName evidence="1">Uncharacterized protein</fullName>
    </submittedName>
</protein>
<dbReference type="KEGG" id="sri:SELR_04230"/>
<evidence type="ECO:0000313" key="2">
    <source>
        <dbReference type="Proteomes" id="UP000007887"/>
    </source>
</evidence>
<gene>
    <name evidence="1" type="ordered locus">SELR_04230</name>
</gene>
<organism evidence="1 2">
    <name type="scientific">Selenomonas ruminantium subsp. lactilytica (strain NBRC 103574 / TAM6421)</name>
    <dbReference type="NCBI Taxonomy" id="927704"/>
    <lineage>
        <taxon>Bacteria</taxon>
        <taxon>Bacillati</taxon>
        <taxon>Bacillota</taxon>
        <taxon>Negativicutes</taxon>
        <taxon>Selenomonadales</taxon>
        <taxon>Selenomonadaceae</taxon>
        <taxon>Selenomonas</taxon>
    </lineage>
</organism>
<name>I0GMZ4_SELRL</name>
<reference evidence="1 2" key="1">
    <citation type="submission" date="2011-10" db="EMBL/GenBank/DDBJ databases">
        <title>Whole genome sequence of Selenomonas ruminantium subsp. lactilytica TAM6421.</title>
        <authorList>
            <person name="Oguchi A."/>
            <person name="Ankai A."/>
            <person name="Kaneko J."/>
            <person name="Yamada-Narita S."/>
            <person name="Fukui S."/>
            <person name="Takahashi M."/>
            <person name="Onodera T."/>
            <person name="Kojima S."/>
            <person name="Fushimi T."/>
            <person name="Abe N."/>
            <person name="Kamio Y."/>
            <person name="Yamazaki S."/>
            <person name="Fujita N."/>
        </authorList>
    </citation>
    <scope>NUCLEOTIDE SEQUENCE [LARGE SCALE GENOMIC DNA]</scope>
    <source>
        <strain evidence="2">NBRC 103574 / TAM6421</strain>
    </source>
</reference>
<dbReference type="AlphaFoldDB" id="I0GMZ4"/>
<dbReference type="Proteomes" id="UP000007887">
    <property type="component" value="Chromosome"/>
</dbReference>
<evidence type="ECO:0000313" key="1">
    <source>
        <dbReference type="EMBL" id="BAL82131.1"/>
    </source>
</evidence>
<dbReference type="PATRIC" id="fig|927704.6.peg.434"/>
<proteinExistence type="predicted"/>
<dbReference type="HOGENOM" id="CLU_3316836_0_0_9"/>
<sequence length="39" mass="4622">MSASGLIACFFRMKFMLYRRSGKKALKRFSKRENTGKQF</sequence>